<dbReference type="InterPro" id="IPR002316">
    <property type="entry name" value="Pro-tRNA-ligase_IIa"/>
</dbReference>
<dbReference type="PROSITE" id="PS50862">
    <property type="entry name" value="AA_TRNA_LIGASE_II"/>
    <property type="match status" value="1"/>
</dbReference>
<comment type="similarity">
    <text evidence="11 12">Belongs to the class-II aminoacyl-tRNA synthetase family. ProS type 1 subfamily.</text>
</comment>
<dbReference type="Proteomes" id="UP000018731">
    <property type="component" value="Unassembled WGS sequence"/>
</dbReference>
<dbReference type="GO" id="GO:0005524">
    <property type="term" value="F:ATP binding"/>
    <property type="evidence" value="ECO:0007669"/>
    <property type="project" value="UniProtKB-UniRule"/>
</dbReference>
<dbReference type="FunFam" id="3.30.930.10:FF:000066">
    <property type="entry name" value="Proline--tRNA ligase"/>
    <property type="match status" value="1"/>
</dbReference>
<dbReference type="InterPro" id="IPR004500">
    <property type="entry name" value="Pro-tRNA-synth_IIa_bac-type"/>
</dbReference>
<dbReference type="PANTHER" id="PTHR42753">
    <property type="entry name" value="MITOCHONDRIAL RIBOSOME PROTEIN L39/PROLYL-TRNA LIGASE FAMILY MEMBER"/>
    <property type="match status" value="1"/>
</dbReference>
<evidence type="ECO:0000256" key="10">
    <source>
        <dbReference type="ARBA" id="ARBA00053664"/>
    </source>
</evidence>
<evidence type="ECO:0000313" key="16">
    <source>
        <dbReference type="Proteomes" id="UP000018731"/>
    </source>
</evidence>
<evidence type="ECO:0000256" key="2">
    <source>
        <dbReference type="ARBA" id="ARBA00011738"/>
    </source>
</evidence>
<evidence type="ECO:0000256" key="8">
    <source>
        <dbReference type="ARBA" id="ARBA00023146"/>
    </source>
</evidence>
<dbReference type="InterPro" id="IPR004154">
    <property type="entry name" value="Anticodon-bd"/>
</dbReference>
<dbReference type="PANTHER" id="PTHR42753:SF2">
    <property type="entry name" value="PROLINE--TRNA LIGASE"/>
    <property type="match status" value="1"/>
</dbReference>
<sequence>MLFSKTLLPTSKESPKDAILKSHQYLVRAGYIHQLGSGIYNFLPLGNIVLKKIESIVRKRLQQAGAQEVLLSFVTPKELWDRSGRSEQYGKELLRFSDRKNAPFLLAPTHEESITELARTYIKSYKSLPLNLYQIQLKFRDELRPRFGLLRTREFIMKDGYSFHSNDVDLDREFILMHKTYSEIFSDLGLDFRCVEADSGAIGGSGSKEFMVLADSGEDTLVVCKSCQYAANLEVAKRAKRLPPRNEKGEEILPPKADFAKFSTPNVKSISDLCAFFHIEPFWSIKAVVKKYTKKSSQESQANKENKENKENVAKKENTKETKSKNSKLESANNDSAESSKNSREDFAVFFLRGDDELEETKALNALNANGFEALELLEASQSELENLGLIAGSIGAYSLRTIVGEKAIIFDEDLRGASEMICGANEREKHFVGVDLDLFENLCFADLAVVRQGDICACCGAELAHKKGIEIGHIFKLGTKYSAPLQAKFLDENGKEKPFIMGCYGIGISRILSAILEQKADDKGCVWSASTAPFKVVIIIANAKDKAQYDFGYALYESLKQVGVEVALDDRDLRFGAKMADFELMGVANFAALIGKGLESNRVEIIKRDGLQKSEIDSAKALEQILKMIK</sequence>
<dbReference type="eggNOG" id="COG0442">
    <property type="taxonomic scope" value="Bacteria"/>
</dbReference>
<dbReference type="GO" id="GO:0005829">
    <property type="term" value="C:cytosol"/>
    <property type="evidence" value="ECO:0007669"/>
    <property type="project" value="TreeGrafter"/>
</dbReference>
<dbReference type="PRINTS" id="PR01046">
    <property type="entry name" value="TRNASYNTHPRO"/>
</dbReference>
<proteinExistence type="inferred from homology"/>
<evidence type="ECO:0000256" key="3">
    <source>
        <dbReference type="ARBA" id="ARBA00022490"/>
    </source>
</evidence>
<dbReference type="CDD" id="cd00779">
    <property type="entry name" value="ProRS_core_prok"/>
    <property type="match status" value="1"/>
</dbReference>
<keyword evidence="6 12" id="KW-0067">ATP-binding</keyword>
<dbReference type="NCBIfam" id="TIGR00409">
    <property type="entry name" value="proS_fam_II"/>
    <property type="match status" value="1"/>
</dbReference>
<dbReference type="EC" id="6.1.1.15" evidence="12"/>
<gene>
    <name evidence="12" type="primary">proS</name>
    <name evidence="15" type="ORF">HMPREF2086_00911</name>
</gene>
<evidence type="ECO:0000256" key="1">
    <source>
        <dbReference type="ARBA" id="ARBA00004496"/>
    </source>
</evidence>
<evidence type="ECO:0000256" key="5">
    <source>
        <dbReference type="ARBA" id="ARBA00022741"/>
    </source>
</evidence>
<keyword evidence="7 12" id="KW-0648">Protein biosynthesis</keyword>
<dbReference type="SUPFAM" id="SSF55826">
    <property type="entry name" value="YbaK/ProRS associated domain"/>
    <property type="match status" value="1"/>
</dbReference>
<feature type="compositionally biased region" description="Basic and acidic residues" evidence="13">
    <location>
        <begin position="302"/>
        <end position="328"/>
    </location>
</feature>
<protein>
    <recommendedName>
        <fullName evidence="12">Proline--tRNA ligase</fullName>
        <ecNumber evidence="12">6.1.1.15</ecNumber>
    </recommendedName>
    <alternativeName>
        <fullName evidence="12">Prolyl-tRNA synthetase</fullName>
        <shortName evidence="12">ProRS</shortName>
    </alternativeName>
</protein>
<dbReference type="STRING" id="1357400.HMPREF2086_00911"/>
<dbReference type="FunFam" id="3.30.930.10:FF:000065">
    <property type="entry name" value="Proline--tRNA ligase"/>
    <property type="match status" value="1"/>
</dbReference>
<dbReference type="RefSeq" id="WP_023927634.1">
    <property type="nucleotide sequence ID" value="NZ_KI669454.1"/>
</dbReference>
<dbReference type="SUPFAM" id="SSF52954">
    <property type="entry name" value="Class II aaRS ABD-related"/>
    <property type="match status" value="1"/>
</dbReference>
<dbReference type="InterPro" id="IPR023717">
    <property type="entry name" value="Pro-tRNA-Synthase_IIa_type1"/>
</dbReference>
<dbReference type="GO" id="GO:0002161">
    <property type="term" value="F:aminoacyl-tRNA deacylase activity"/>
    <property type="evidence" value="ECO:0007669"/>
    <property type="project" value="InterPro"/>
</dbReference>
<dbReference type="InterPro" id="IPR002314">
    <property type="entry name" value="aa-tRNA-synt_IIb"/>
</dbReference>
<dbReference type="HOGENOM" id="CLU_016739_0_0_7"/>
<dbReference type="InterPro" id="IPR036621">
    <property type="entry name" value="Anticodon-bd_dom_sf"/>
</dbReference>
<name>V8C9S2_9HELI</name>
<comment type="subcellular location">
    <subcellularLocation>
        <location evidence="1 12">Cytoplasm</location>
    </subcellularLocation>
</comment>
<keyword evidence="3 12" id="KW-0963">Cytoplasm</keyword>
<organism evidence="15 16">
    <name type="scientific">Helicobacter macacae MIT 99-5501</name>
    <dbReference type="NCBI Taxonomy" id="1357400"/>
    <lineage>
        <taxon>Bacteria</taxon>
        <taxon>Pseudomonadati</taxon>
        <taxon>Campylobacterota</taxon>
        <taxon>Epsilonproteobacteria</taxon>
        <taxon>Campylobacterales</taxon>
        <taxon>Helicobacteraceae</taxon>
        <taxon>Helicobacter</taxon>
    </lineage>
</organism>
<dbReference type="Pfam" id="PF03129">
    <property type="entry name" value="HGTP_anticodon"/>
    <property type="match status" value="1"/>
</dbReference>
<comment type="caution">
    <text evidence="15">The sequence shown here is derived from an EMBL/GenBank/DDBJ whole genome shotgun (WGS) entry which is preliminary data.</text>
</comment>
<dbReference type="Pfam" id="PF04073">
    <property type="entry name" value="tRNA_edit"/>
    <property type="match status" value="1"/>
</dbReference>
<dbReference type="OrthoDB" id="9809052at2"/>
<evidence type="ECO:0000256" key="13">
    <source>
        <dbReference type="SAM" id="MobiDB-lite"/>
    </source>
</evidence>
<feature type="region of interest" description="Disordered" evidence="13">
    <location>
        <begin position="297"/>
        <end position="340"/>
    </location>
</feature>
<dbReference type="AlphaFoldDB" id="V8C9S2"/>
<comment type="subunit">
    <text evidence="2 12">Homodimer.</text>
</comment>
<keyword evidence="16" id="KW-1185">Reference proteome</keyword>
<evidence type="ECO:0000256" key="4">
    <source>
        <dbReference type="ARBA" id="ARBA00022598"/>
    </source>
</evidence>
<keyword evidence="8 12" id="KW-0030">Aminoacyl-tRNA synthetase</keyword>
<comment type="domain">
    <text evidence="12">Consists of three domains: the N-terminal catalytic domain, the editing domain and the C-terminal anticodon-binding domain.</text>
</comment>
<dbReference type="NCBIfam" id="NF006625">
    <property type="entry name" value="PRK09194.1"/>
    <property type="match status" value="1"/>
</dbReference>
<dbReference type="InterPro" id="IPR036754">
    <property type="entry name" value="YbaK/aa-tRNA-synt-asso_dom_sf"/>
</dbReference>
<accession>V8C9S2</accession>
<feature type="compositionally biased region" description="Polar residues" evidence="13">
    <location>
        <begin position="329"/>
        <end position="340"/>
    </location>
</feature>
<dbReference type="GO" id="GO:0004827">
    <property type="term" value="F:proline-tRNA ligase activity"/>
    <property type="evidence" value="ECO:0007669"/>
    <property type="project" value="UniProtKB-UniRule"/>
</dbReference>
<evidence type="ECO:0000256" key="9">
    <source>
        <dbReference type="ARBA" id="ARBA00047671"/>
    </source>
</evidence>
<dbReference type="InterPro" id="IPR033730">
    <property type="entry name" value="ProRS_core_prok"/>
</dbReference>
<dbReference type="GO" id="GO:0006433">
    <property type="term" value="P:prolyl-tRNA aminoacylation"/>
    <property type="evidence" value="ECO:0007669"/>
    <property type="project" value="UniProtKB-UniRule"/>
</dbReference>
<dbReference type="InterPro" id="IPR006195">
    <property type="entry name" value="aa-tRNA-synth_II"/>
</dbReference>
<comment type="catalytic activity">
    <reaction evidence="9 12">
        <text>tRNA(Pro) + L-proline + ATP = L-prolyl-tRNA(Pro) + AMP + diphosphate</text>
        <dbReference type="Rhea" id="RHEA:14305"/>
        <dbReference type="Rhea" id="RHEA-COMP:9700"/>
        <dbReference type="Rhea" id="RHEA-COMP:9702"/>
        <dbReference type="ChEBI" id="CHEBI:30616"/>
        <dbReference type="ChEBI" id="CHEBI:33019"/>
        <dbReference type="ChEBI" id="CHEBI:60039"/>
        <dbReference type="ChEBI" id="CHEBI:78442"/>
        <dbReference type="ChEBI" id="CHEBI:78532"/>
        <dbReference type="ChEBI" id="CHEBI:456215"/>
        <dbReference type="EC" id="6.1.1.15"/>
    </reaction>
</comment>
<dbReference type="CDD" id="cd00861">
    <property type="entry name" value="ProRS_anticodon_short"/>
    <property type="match status" value="1"/>
</dbReference>
<evidence type="ECO:0000259" key="14">
    <source>
        <dbReference type="PROSITE" id="PS50862"/>
    </source>
</evidence>
<comment type="function">
    <text evidence="10 12">Catalyzes the attachment of proline to tRNA(Pro) in a two-step reaction: proline is first activated by ATP to form Pro-AMP and then transferred to the acceptor end of tRNA(Pro). As ProRS can inadvertently accommodate and process non-cognate amino acids such as alanine and cysteine, to avoid such errors it has two additional distinct editing activities against alanine. One activity is designated as 'pretransfer' editing and involves the tRNA(Pro)-independent hydrolysis of activated Ala-AMP. The other activity is designated 'posttransfer' editing and involves deacylation of mischarged Ala-tRNA(Pro). The misacylated Cys-tRNA(Pro) is not edited by ProRS.</text>
</comment>
<dbReference type="InterPro" id="IPR044140">
    <property type="entry name" value="ProRS_anticodon_short"/>
</dbReference>
<feature type="domain" description="Aminoacyl-transfer RNA synthetases class-II family profile" evidence="14">
    <location>
        <begin position="52"/>
        <end position="534"/>
    </location>
</feature>
<dbReference type="HAMAP" id="MF_01569">
    <property type="entry name" value="Pro_tRNA_synth_type1"/>
    <property type="match status" value="1"/>
</dbReference>
<dbReference type="Gene3D" id="3.30.930.10">
    <property type="entry name" value="Bira Bifunctional Protein, Domain 2"/>
    <property type="match status" value="2"/>
</dbReference>
<keyword evidence="5 12" id="KW-0547">Nucleotide-binding</keyword>
<dbReference type="EMBL" id="AZJI01000004">
    <property type="protein sequence ID" value="ETD24163.1"/>
    <property type="molecule type" value="Genomic_DNA"/>
</dbReference>
<reference evidence="15 16" key="1">
    <citation type="journal article" date="2014" name="Genome Announc.">
        <title>Draft genome sequences of six enterohepatic helicobacter species isolated from humans and one from rhesus macaques.</title>
        <authorList>
            <person name="Shen Z."/>
            <person name="Sheh A."/>
            <person name="Young S.K."/>
            <person name="Abouelliel A."/>
            <person name="Ward D.V."/>
            <person name="Earl A.M."/>
            <person name="Fox J.G."/>
        </authorList>
    </citation>
    <scope>NUCLEOTIDE SEQUENCE [LARGE SCALE GENOMIC DNA]</scope>
    <source>
        <strain evidence="15 16">MIT 99-5501</strain>
    </source>
</reference>
<dbReference type="PATRIC" id="fig|1357400.3.peg.1256"/>
<dbReference type="InterPro" id="IPR007214">
    <property type="entry name" value="YbaK/aa-tRNA-synth-assoc-dom"/>
</dbReference>
<dbReference type="InterPro" id="IPR045864">
    <property type="entry name" value="aa-tRNA-synth_II/BPL/LPL"/>
</dbReference>
<evidence type="ECO:0000256" key="7">
    <source>
        <dbReference type="ARBA" id="ARBA00022917"/>
    </source>
</evidence>
<dbReference type="SUPFAM" id="SSF55681">
    <property type="entry name" value="Class II aaRS and biotin synthetases"/>
    <property type="match status" value="1"/>
</dbReference>
<evidence type="ECO:0000256" key="12">
    <source>
        <dbReference type="HAMAP-Rule" id="MF_01569"/>
    </source>
</evidence>
<dbReference type="Pfam" id="PF00587">
    <property type="entry name" value="tRNA-synt_2b"/>
    <property type="match status" value="1"/>
</dbReference>
<keyword evidence="4 12" id="KW-0436">Ligase</keyword>
<evidence type="ECO:0000256" key="11">
    <source>
        <dbReference type="ARBA" id="ARBA00060755"/>
    </source>
</evidence>
<dbReference type="InterPro" id="IPR050062">
    <property type="entry name" value="Pro-tRNA_synthetase"/>
</dbReference>
<evidence type="ECO:0000313" key="15">
    <source>
        <dbReference type="EMBL" id="ETD24163.1"/>
    </source>
</evidence>
<dbReference type="Gene3D" id="3.40.50.800">
    <property type="entry name" value="Anticodon-binding domain"/>
    <property type="match status" value="1"/>
</dbReference>
<evidence type="ECO:0000256" key="6">
    <source>
        <dbReference type="ARBA" id="ARBA00022840"/>
    </source>
</evidence>